<accession>A0A6J4SWF2</accession>
<reference evidence="4" key="1">
    <citation type="submission" date="2020-02" db="EMBL/GenBank/DDBJ databases">
        <authorList>
            <person name="Meier V. D."/>
        </authorList>
    </citation>
    <scope>NUCLEOTIDE SEQUENCE</scope>
    <source>
        <strain evidence="4">AVDCRST_MAG62</strain>
    </source>
</reference>
<dbReference type="GO" id="GO:0009103">
    <property type="term" value="P:lipopolysaccharide biosynthetic process"/>
    <property type="evidence" value="ECO:0007669"/>
    <property type="project" value="UniProtKB-KW"/>
</dbReference>
<gene>
    <name evidence="4" type="ORF">AVDCRST_MAG62-311</name>
</gene>
<dbReference type="NCBIfam" id="NF003952">
    <property type="entry name" value="PRK05450.1-5"/>
    <property type="match status" value="1"/>
</dbReference>
<dbReference type="Gene3D" id="3.90.550.10">
    <property type="entry name" value="Spore Coat Polysaccharide Biosynthesis Protein SpsA, Chain A"/>
    <property type="match status" value="1"/>
</dbReference>
<dbReference type="EC" id="2.7.7.38" evidence="4"/>
<keyword evidence="1 4" id="KW-0808">Transferase</keyword>
<dbReference type="InterPro" id="IPR003329">
    <property type="entry name" value="Cytidylyl_trans"/>
</dbReference>
<dbReference type="PANTHER" id="PTHR42866">
    <property type="entry name" value="3-DEOXY-MANNO-OCTULOSONATE CYTIDYLYLTRANSFERASE"/>
    <property type="match status" value="1"/>
</dbReference>
<dbReference type="InterPro" id="IPR029044">
    <property type="entry name" value="Nucleotide-diphossugar_trans"/>
</dbReference>
<sequence>MPELPRQGYPPCCIIIPARFGSTRYPGKPLARLRGAGGQTRTLIEWSWLAARAVPGVEQLCVATDDRRIAEEVTRFGGTAIMTPPECANGTERCAAALDQLRTDAAVIVNFQGDAPLTPPSMVAALLQRMHDEPGLAVATPVVRCTEETRRHLLDDRAAGRVGGTTVVGSRQGHALYFSKEVIPFAQGEQAAAVQLHIGVYAYRRAALTAYAQAPASNLELSEGLEQLRFLDQGVAVGIVPCPAPEGLMAELNNPHDLAPIEAELERRSPAPEPA</sequence>
<dbReference type="GO" id="GO:0008690">
    <property type="term" value="F:3-deoxy-manno-octulosonate cytidylyltransferase activity"/>
    <property type="evidence" value="ECO:0007669"/>
    <property type="project" value="UniProtKB-EC"/>
</dbReference>
<dbReference type="NCBIfam" id="NF003950">
    <property type="entry name" value="PRK05450.1-3"/>
    <property type="match status" value="1"/>
</dbReference>
<dbReference type="Pfam" id="PF02348">
    <property type="entry name" value="CTP_transf_3"/>
    <property type="match status" value="1"/>
</dbReference>
<organism evidence="4">
    <name type="scientific">uncultured Sphingomonas sp</name>
    <dbReference type="NCBI Taxonomy" id="158754"/>
    <lineage>
        <taxon>Bacteria</taxon>
        <taxon>Pseudomonadati</taxon>
        <taxon>Pseudomonadota</taxon>
        <taxon>Alphaproteobacteria</taxon>
        <taxon>Sphingomonadales</taxon>
        <taxon>Sphingomonadaceae</taxon>
        <taxon>Sphingomonas</taxon>
        <taxon>environmental samples</taxon>
    </lineage>
</organism>
<proteinExistence type="predicted"/>
<dbReference type="SUPFAM" id="SSF53448">
    <property type="entry name" value="Nucleotide-diphospho-sugar transferases"/>
    <property type="match status" value="1"/>
</dbReference>
<name>A0A6J4SWF2_9SPHN</name>
<evidence type="ECO:0000313" key="4">
    <source>
        <dbReference type="EMBL" id="CAA9507379.1"/>
    </source>
</evidence>
<evidence type="ECO:0000256" key="1">
    <source>
        <dbReference type="ARBA" id="ARBA00022679"/>
    </source>
</evidence>
<evidence type="ECO:0000256" key="2">
    <source>
        <dbReference type="ARBA" id="ARBA00022695"/>
    </source>
</evidence>
<dbReference type="AlphaFoldDB" id="A0A6J4SWF2"/>
<dbReference type="EMBL" id="CADCWB010000041">
    <property type="protein sequence ID" value="CAA9507379.1"/>
    <property type="molecule type" value="Genomic_DNA"/>
</dbReference>
<keyword evidence="3" id="KW-0448">Lipopolysaccharide biosynthesis</keyword>
<keyword evidence="2 4" id="KW-0548">Nucleotidyltransferase</keyword>
<evidence type="ECO:0000256" key="3">
    <source>
        <dbReference type="ARBA" id="ARBA00022985"/>
    </source>
</evidence>
<dbReference type="InterPro" id="IPR004528">
    <property type="entry name" value="KdsB"/>
</dbReference>
<dbReference type="GO" id="GO:0005829">
    <property type="term" value="C:cytosol"/>
    <property type="evidence" value="ECO:0007669"/>
    <property type="project" value="TreeGrafter"/>
</dbReference>
<dbReference type="CDD" id="cd02517">
    <property type="entry name" value="CMP-KDO-Synthetase"/>
    <property type="match status" value="1"/>
</dbReference>
<dbReference type="PANTHER" id="PTHR42866:SF2">
    <property type="entry name" value="3-DEOXY-MANNO-OCTULOSONATE CYTIDYLYLTRANSFERASE, MITOCHONDRIAL"/>
    <property type="match status" value="1"/>
</dbReference>
<protein>
    <submittedName>
        <fullName evidence="4">3-deoxy-manno-octulosonate cytidylyltransferase</fullName>
        <ecNumber evidence="4">2.7.7.38</ecNumber>
    </submittedName>
</protein>